<organism evidence="1 2">
    <name type="scientific">Lasiodiplodia mahajangana</name>
    <dbReference type="NCBI Taxonomy" id="1108764"/>
    <lineage>
        <taxon>Eukaryota</taxon>
        <taxon>Fungi</taxon>
        <taxon>Dikarya</taxon>
        <taxon>Ascomycota</taxon>
        <taxon>Pezizomycotina</taxon>
        <taxon>Dothideomycetes</taxon>
        <taxon>Dothideomycetes incertae sedis</taxon>
        <taxon>Botryosphaeriales</taxon>
        <taxon>Botryosphaeriaceae</taxon>
        <taxon>Lasiodiplodia</taxon>
    </lineage>
</organism>
<evidence type="ECO:0000313" key="1">
    <source>
        <dbReference type="EMBL" id="KAJ8123407.1"/>
    </source>
</evidence>
<sequence length="89" mass="9868">MSADTTELYKRYDNSNEKPNPLNYKSTVEGVIIPFAAVGTVGTAFVFVLFDYGLGKHFWAIGEAKQVQFQKVGLFAIAILAIPIHFNMP</sequence>
<gene>
    <name evidence="1" type="ORF">O1611_g9597</name>
</gene>
<keyword evidence="2" id="KW-1185">Reference proteome</keyword>
<name>A0ACC2J7L7_9PEZI</name>
<reference evidence="1" key="1">
    <citation type="submission" date="2022-12" db="EMBL/GenBank/DDBJ databases">
        <title>Genome Sequence of Lasiodiplodia mahajangana.</title>
        <authorList>
            <person name="Buettner E."/>
        </authorList>
    </citation>
    <scope>NUCLEOTIDE SEQUENCE</scope>
    <source>
        <strain evidence="1">VT137</strain>
    </source>
</reference>
<proteinExistence type="predicted"/>
<dbReference type="Proteomes" id="UP001153332">
    <property type="component" value="Unassembled WGS sequence"/>
</dbReference>
<dbReference type="EMBL" id="JAPUUL010003350">
    <property type="protein sequence ID" value="KAJ8123407.1"/>
    <property type="molecule type" value="Genomic_DNA"/>
</dbReference>
<accession>A0ACC2J7L7</accession>
<protein>
    <submittedName>
        <fullName evidence="1">Uncharacterized protein</fullName>
    </submittedName>
</protein>
<comment type="caution">
    <text evidence="1">The sequence shown here is derived from an EMBL/GenBank/DDBJ whole genome shotgun (WGS) entry which is preliminary data.</text>
</comment>
<evidence type="ECO:0000313" key="2">
    <source>
        <dbReference type="Proteomes" id="UP001153332"/>
    </source>
</evidence>